<evidence type="ECO:0000313" key="4">
    <source>
        <dbReference type="EMBL" id="OTG02797.1"/>
    </source>
</evidence>
<organism evidence="4 5">
    <name type="scientific">Helianthus annuus</name>
    <name type="common">Common sunflower</name>
    <dbReference type="NCBI Taxonomy" id="4232"/>
    <lineage>
        <taxon>Eukaryota</taxon>
        <taxon>Viridiplantae</taxon>
        <taxon>Streptophyta</taxon>
        <taxon>Embryophyta</taxon>
        <taxon>Tracheophyta</taxon>
        <taxon>Spermatophyta</taxon>
        <taxon>Magnoliopsida</taxon>
        <taxon>eudicotyledons</taxon>
        <taxon>Gunneridae</taxon>
        <taxon>Pentapetalae</taxon>
        <taxon>asterids</taxon>
        <taxon>campanulids</taxon>
        <taxon>Asterales</taxon>
        <taxon>Asteraceae</taxon>
        <taxon>Asteroideae</taxon>
        <taxon>Heliantheae alliance</taxon>
        <taxon>Heliantheae</taxon>
        <taxon>Helianthus</taxon>
    </lineage>
</organism>
<protein>
    <submittedName>
        <fullName evidence="4">Putative cytochrome P450</fullName>
    </submittedName>
</protein>
<dbReference type="GO" id="GO:0005506">
    <property type="term" value="F:iron ion binding"/>
    <property type="evidence" value="ECO:0007669"/>
    <property type="project" value="InterPro"/>
</dbReference>
<dbReference type="InterPro" id="IPR002401">
    <property type="entry name" value="Cyt_P450_E_grp-I"/>
</dbReference>
<evidence type="ECO:0000313" key="5">
    <source>
        <dbReference type="Proteomes" id="UP000215914"/>
    </source>
</evidence>
<dbReference type="InterPro" id="IPR036396">
    <property type="entry name" value="Cyt_P450_sf"/>
</dbReference>
<dbReference type="GO" id="GO:0016705">
    <property type="term" value="F:oxidoreductase activity, acting on paired donors, with incorporation or reduction of molecular oxygen"/>
    <property type="evidence" value="ECO:0007669"/>
    <property type="project" value="InterPro"/>
</dbReference>
<comment type="cofactor">
    <cofactor evidence="2">
        <name>heme</name>
        <dbReference type="ChEBI" id="CHEBI:30413"/>
    </cofactor>
</comment>
<feature type="binding site" description="axial binding residue" evidence="2">
    <location>
        <position position="503"/>
    </location>
    <ligand>
        <name>heme</name>
        <dbReference type="ChEBI" id="CHEBI:30413"/>
    </ligand>
    <ligandPart>
        <name>Fe</name>
        <dbReference type="ChEBI" id="CHEBI:18248"/>
    </ligandPart>
</feature>
<accession>A0A251SV96</accession>
<dbReference type="PANTHER" id="PTHR47951">
    <property type="entry name" value="OS08G0547900 PROTEIN"/>
    <property type="match status" value="1"/>
</dbReference>
<dbReference type="GO" id="GO:0020037">
    <property type="term" value="F:heme binding"/>
    <property type="evidence" value="ECO:0007669"/>
    <property type="project" value="InterPro"/>
</dbReference>
<keyword evidence="5" id="KW-1185">Reference proteome</keyword>
<dbReference type="GO" id="GO:0004497">
    <property type="term" value="F:monooxygenase activity"/>
    <property type="evidence" value="ECO:0007669"/>
    <property type="project" value="UniProtKB-KW"/>
</dbReference>
<dbReference type="OMA" id="KCPGINL"/>
<dbReference type="Pfam" id="PF00067">
    <property type="entry name" value="p450"/>
    <property type="match status" value="1"/>
</dbReference>
<keyword evidence="1 3" id="KW-0560">Oxidoreductase</keyword>
<keyword evidence="2 3" id="KW-0349">Heme</keyword>
<proteinExistence type="inferred from homology"/>
<dbReference type="Gene3D" id="1.10.630.10">
    <property type="entry name" value="Cytochrome P450"/>
    <property type="match status" value="1"/>
</dbReference>
<dbReference type="InParanoid" id="A0A251SV96"/>
<dbReference type="PRINTS" id="PR00463">
    <property type="entry name" value="EP450I"/>
</dbReference>
<dbReference type="STRING" id="4232.A0A251SV96"/>
<dbReference type="PRINTS" id="PR00385">
    <property type="entry name" value="P450"/>
</dbReference>
<keyword evidence="2 3" id="KW-0479">Metal-binding</keyword>
<reference evidence="5" key="1">
    <citation type="journal article" date="2017" name="Nature">
        <title>The sunflower genome provides insights into oil metabolism, flowering and Asterid evolution.</title>
        <authorList>
            <person name="Badouin H."/>
            <person name="Gouzy J."/>
            <person name="Grassa C.J."/>
            <person name="Murat F."/>
            <person name="Staton S.E."/>
            <person name="Cottret L."/>
            <person name="Lelandais-Briere C."/>
            <person name="Owens G.L."/>
            <person name="Carrere S."/>
            <person name="Mayjonade B."/>
            <person name="Legrand L."/>
            <person name="Gill N."/>
            <person name="Kane N.C."/>
            <person name="Bowers J.E."/>
            <person name="Hubner S."/>
            <person name="Bellec A."/>
            <person name="Berard A."/>
            <person name="Berges H."/>
            <person name="Blanchet N."/>
            <person name="Boniface M.C."/>
            <person name="Brunel D."/>
            <person name="Catrice O."/>
            <person name="Chaidir N."/>
            <person name="Claudel C."/>
            <person name="Donnadieu C."/>
            <person name="Faraut T."/>
            <person name="Fievet G."/>
            <person name="Helmstetter N."/>
            <person name="King M."/>
            <person name="Knapp S.J."/>
            <person name="Lai Z."/>
            <person name="Le Paslier M.C."/>
            <person name="Lippi Y."/>
            <person name="Lorenzon L."/>
            <person name="Mandel J.R."/>
            <person name="Marage G."/>
            <person name="Marchand G."/>
            <person name="Marquand E."/>
            <person name="Bret-Mestries E."/>
            <person name="Morien E."/>
            <person name="Nambeesan S."/>
            <person name="Nguyen T."/>
            <person name="Pegot-Espagnet P."/>
            <person name="Pouilly N."/>
            <person name="Raftis F."/>
            <person name="Sallet E."/>
            <person name="Schiex T."/>
            <person name="Thomas J."/>
            <person name="Vandecasteele C."/>
            <person name="Vares D."/>
            <person name="Vear F."/>
            <person name="Vautrin S."/>
            <person name="Crespi M."/>
            <person name="Mangin B."/>
            <person name="Burke J.M."/>
            <person name="Salse J."/>
            <person name="Munos S."/>
            <person name="Vincourt P."/>
            <person name="Rieseberg L.H."/>
            <person name="Langlade N.B."/>
        </authorList>
    </citation>
    <scope>NUCLEOTIDE SEQUENCE [LARGE SCALE GENOMIC DNA]</scope>
    <source>
        <strain evidence="5">cv. SF193</strain>
    </source>
</reference>
<gene>
    <name evidence="4" type="ORF">HannXRQ_Chr13g0417061</name>
</gene>
<evidence type="ECO:0000256" key="3">
    <source>
        <dbReference type="RuleBase" id="RU000461"/>
    </source>
</evidence>
<keyword evidence="2 3" id="KW-0408">Iron</keyword>
<dbReference type="Proteomes" id="UP000215914">
    <property type="component" value="Chromosome 13"/>
</dbReference>
<evidence type="ECO:0000256" key="2">
    <source>
        <dbReference type="PIRSR" id="PIRSR602401-1"/>
    </source>
</evidence>
<sequence>MSSSHHLVKLPPNELSYIKTFIVRFMSFTTKMKSDFKNKIYITMINYWSWWWEVDNDRDALARTILTISVPILAILWYKWTGSFTNRGRNRVPPGPYGLPVVGYLPFLSHNLHERFTEMAHRYGPIFSLRLGSKFHVVVNSMDLAKVVARELDQTFANRNPPITALTITYGALDVVWSNNNAHWRNMRKLLVSQVLSNANLDAFQGFRIDEVRKSMSNVYAKMGTPVDINEIAFDTELNVVTSMLWGCSSNSGDIFHGFREVEFKIIELLGAPNISDFIPMLSWFDLQGRKREMQKQREHLDRIFESVIEERIKTNSRKMEGAVEEDGRKDFLQIMLELKDQKDASTSFDIVQIKALLFDILTATTDTASTMVEWVMAEILRNPDVKTKIQEELMKVVGMDNIVEESHLPKLKYLDAVVKETFRIHPPLPLLIQRCPDESCMVDGYQIPKGSIVYINVWAIQHDPKNWTNPLEFKPERFLNGKWDYSGTNMKFLPFGSGRRICPGVPLGEKMLMYILASLLHSFEWILPKDEEFELSDEFGFVTKKRKPLVAIPFQRLSNSTLYE</sequence>
<dbReference type="FunFam" id="1.10.630.10:FF:000207">
    <property type="entry name" value="Putative cytochrome P450 superfamily protein"/>
    <property type="match status" value="1"/>
</dbReference>
<dbReference type="EMBL" id="CM007902">
    <property type="protein sequence ID" value="OTG02797.1"/>
    <property type="molecule type" value="Genomic_DNA"/>
</dbReference>
<comment type="similarity">
    <text evidence="3">Belongs to the cytochrome P450 family.</text>
</comment>
<keyword evidence="3" id="KW-0503">Monooxygenase</keyword>
<dbReference type="PROSITE" id="PS00086">
    <property type="entry name" value="CYTOCHROME_P450"/>
    <property type="match status" value="1"/>
</dbReference>
<dbReference type="SUPFAM" id="SSF48264">
    <property type="entry name" value="Cytochrome P450"/>
    <property type="match status" value="1"/>
</dbReference>
<name>A0A251SV96_HELAN</name>
<dbReference type="PANTHER" id="PTHR47951:SF7">
    <property type="entry name" value="FLAVONOID 3',5'-HYDROXYLASE-LIKE ISOFORM X1"/>
    <property type="match status" value="1"/>
</dbReference>
<dbReference type="InterPro" id="IPR017972">
    <property type="entry name" value="Cyt_P450_CS"/>
</dbReference>
<evidence type="ECO:0000256" key="1">
    <source>
        <dbReference type="ARBA" id="ARBA00023002"/>
    </source>
</evidence>
<dbReference type="InterPro" id="IPR001128">
    <property type="entry name" value="Cyt_P450"/>
</dbReference>
<dbReference type="AlphaFoldDB" id="A0A251SV96"/>